<keyword evidence="1" id="KW-1133">Transmembrane helix</keyword>
<name>A0ABR8SPL0_9BACL</name>
<proteinExistence type="predicted"/>
<accession>A0ABR8SPL0</accession>
<evidence type="ECO:0000313" key="2">
    <source>
        <dbReference type="EMBL" id="MBD7965314.1"/>
    </source>
</evidence>
<feature type="transmembrane region" description="Helical" evidence="1">
    <location>
        <begin position="45"/>
        <end position="63"/>
    </location>
</feature>
<dbReference type="RefSeq" id="WP_191754554.1">
    <property type="nucleotide sequence ID" value="NZ_JACSQM010000006.1"/>
</dbReference>
<comment type="caution">
    <text evidence="2">The sequence shown here is derived from an EMBL/GenBank/DDBJ whole genome shotgun (WGS) entry which is preliminary data.</text>
</comment>
<evidence type="ECO:0000313" key="3">
    <source>
        <dbReference type="Proteomes" id="UP000603641"/>
    </source>
</evidence>
<dbReference type="Proteomes" id="UP000603641">
    <property type="component" value="Unassembled WGS sequence"/>
</dbReference>
<keyword evidence="1" id="KW-0812">Transmembrane</keyword>
<sequence>MKNKQIDWYFWGPGTSMIVIVLLLFTQSTKLPNGEYIFARNPFTYFLLGLMIVCMILLIFGKVKESVGVRITGKTIFYTAIAIPIVFVLVYFLNT</sequence>
<keyword evidence="1" id="KW-0472">Membrane</keyword>
<organism evidence="2 3">
    <name type="scientific">Fictibacillus norfolkensis</name>
    <dbReference type="NCBI Taxonomy" id="2762233"/>
    <lineage>
        <taxon>Bacteria</taxon>
        <taxon>Bacillati</taxon>
        <taxon>Bacillota</taxon>
        <taxon>Bacilli</taxon>
        <taxon>Bacillales</taxon>
        <taxon>Fictibacillaceae</taxon>
        <taxon>Fictibacillus</taxon>
    </lineage>
</organism>
<feature type="transmembrane region" description="Helical" evidence="1">
    <location>
        <begin position="75"/>
        <end position="93"/>
    </location>
</feature>
<keyword evidence="3" id="KW-1185">Reference proteome</keyword>
<protein>
    <submittedName>
        <fullName evidence="2">Uncharacterized protein</fullName>
    </submittedName>
</protein>
<reference evidence="2 3" key="1">
    <citation type="submission" date="2020-08" db="EMBL/GenBank/DDBJ databases">
        <title>A Genomic Blueprint of the Chicken Gut Microbiome.</title>
        <authorList>
            <person name="Gilroy R."/>
            <person name="Ravi A."/>
            <person name="Getino M."/>
            <person name="Pursley I."/>
            <person name="Horton D.L."/>
            <person name="Alikhan N.-F."/>
            <person name="Baker D."/>
            <person name="Gharbi K."/>
            <person name="Hall N."/>
            <person name="Watson M."/>
            <person name="Adriaenssens E.M."/>
            <person name="Foster-Nyarko E."/>
            <person name="Jarju S."/>
            <person name="Secka A."/>
            <person name="Antonio M."/>
            <person name="Oren A."/>
            <person name="Chaudhuri R."/>
            <person name="La Ragione R.M."/>
            <person name="Hildebrand F."/>
            <person name="Pallen M.J."/>
        </authorList>
    </citation>
    <scope>NUCLEOTIDE SEQUENCE [LARGE SCALE GENOMIC DNA]</scope>
    <source>
        <strain evidence="2 3">Sa2CUA10</strain>
    </source>
</reference>
<gene>
    <name evidence="2" type="ORF">H9648_14720</name>
</gene>
<feature type="transmembrane region" description="Helical" evidence="1">
    <location>
        <begin position="7"/>
        <end position="25"/>
    </location>
</feature>
<evidence type="ECO:0000256" key="1">
    <source>
        <dbReference type="SAM" id="Phobius"/>
    </source>
</evidence>
<dbReference type="EMBL" id="JACSQM010000006">
    <property type="protein sequence ID" value="MBD7965314.1"/>
    <property type="molecule type" value="Genomic_DNA"/>
</dbReference>